<reference evidence="1" key="1">
    <citation type="submission" date="2021-06" db="EMBL/GenBank/DDBJ databases">
        <authorList>
            <person name="Kallberg Y."/>
            <person name="Tangrot J."/>
            <person name="Rosling A."/>
        </authorList>
    </citation>
    <scope>NUCLEOTIDE SEQUENCE</scope>
    <source>
        <strain evidence="1">AU212A</strain>
    </source>
</reference>
<sequence>LLEIVEIETDTTDAPTQTELDHFFDGKIQTEHLINDELERYEK</sequence>
<evidence type="ECO:0000313" key="2">
    <source>
        <dbReference type="Proteomes" id="UP000789860"/>
    </source>
</evidence>
<dbReference type="Proteomes" id="UP000789860">
    <property type="component" value="Unassembled WGS sequence"/>
</dbReference>
<protein>
    <submittedName>
        <fullName evidence="1">9526_t:CDS:1</fullName>
    </submittedName>
</protein>
<comment type="caution">
    <text evidence="1">The sequence shown here is derived from an EMBL/GenBank/DDBJ whole genome shotgun (WGS) entry which is preliminary data.</text>
</comment>
<evidence type="ECO:0000313" key="1">
    <source>
        <dbReference type="EMBL" id="CAG8671017.1"/>
    </source>
</evidence>
<organism evidence="1 2">
    <name type="scientific">Scutellospora calospora</name>
    <dbReference type="NCBI Taxonomy" id="85575"/>
    <lineage>
        <taxon>Eukaryota</taxon>
        <taxon>Fungi</taxon>
        <taxon>Fungi incertae sedis</taxon>
        <taxon>Mucoromycota</taxon>
        <taxon>Glomeromycotina</taxon>
        <taxon>Glomeromycetes</taxon>
        <taxon>Diversisporales</taxon>
        <taxon>Gigasporaceae</taxon>
        <taxon>Scutellospora</taxon>
    </lineage>
</organism>
<feature type="non-terminal residue" evidence="1">
    <location>
        <position position="43"/>
    </location>
</feature>
<gene>
    <name evidence="1" type="ORF">SCALOS_LOCUS9375</name>
</gene>
<dbReference type="EMBL" id="CAJVPM010028828">
    <property type="protein sequence ID" value="CAG8671017.1"/>
    <property type="molecule type" value="Genomic_DNA"/>
</dbReference>
<accession>A0ACA9NQ16</accession>
<name>A0ACA9NQ16_9GLOM</name>
<keyword evidence="2" id="KW-1185">Reference proteome</keyword>
<feature type="non-terminal residue" evidence="1">
    <location>
        <position position="1"/>
    </location>
</feature>
<proteinExistence type="predicted"/>